<name>A0ABU1J1T9_9BACL</name>
<dbReference type="GO" id="GO:0016787">
    <property type="term" value="F:hydrolase activity"/>
    <property type="evidence" value="ECO:0007669"/>
    <property type="project" value="UniProtKB-KW"/>
</dbReference>
<gene>
    <name evidence="7" type="ORF">JOC58_003349</name>
</gene>
<evidence type="ECO:0000259" key="6">
    <source>
        <dbReference type="PROSITE" id="PS51935"/>
    </source>
</evidence>
<dbReference type="InterPro" id="IPR051202">
    <property type="entry name" value="Peptidase_C40"/>
</dbReference>
<keyword evidence="3 7" id="KW-0378">Hydrolase</keyword>
<dbReference type="InterPro" id="IPR000064">
    <property type="entry name" value="NLP_P60_dom"/>
</dbReference>
<dbReference type="RefSeq" id="WP_188777573.1">
    <property type="nucleotide sequence ID" value="NZ_BMMB01000010.1"/>
</dbReference>
<dbReference type="PROSITE" id="PS51935">
    <property type="entry name" value="NLPC_P60"/>
    <property type="match status" value="1"/>
</dbReference>
<comment type="similarity">
    <text evidence="1">Belongs to the peptidase C40 family.</text>
</comment>
<reference evidence="7 8" key="1">
    <citation type="submission" date="2023-07" db="EMBL/GenBank/DDBJ databases">
        <title>Genomic Encyclopedia of Type Strains, Phase IV (KMG-IV): sequencing the most valuable type-strain genomes for metagenomic binning, comparative biology and taxonomic classification.</title>
        <authorList>
            <person name="Goeker M."/>
        </authorList>
    </citation>
    <scope>NUCLEOTIDE SEQUENCE [LARGE SCALE GENOMIC DNA]</scope>
    <source>
        <strain evidence="7 8">DSM 22170</strain>
    </source>
</reference>
<dbReference type="EMBL" id="JAVDQH010000014">
    <property type="protein sequence ID" value="MDR6245436.1"/>
    <property type="molecule type" value="Genomic_DNA"/>
</dbReference>
<keyword evidence="5" id="KW-0732">Signal</keyword>
<proteinExistence type="inferred from homology"/>
<evidence type="ECO:0000256" key="4">
    <source>
        <dbReference type="ARBA" id="ARBA00022807"/>
    </source>
</evidence>
<comment type="caution">
    <text evidence="7">The sequence shown here is derived from an EMBL/GenBank/DDBJ whole genome shotgun (WGS) entry which is preliminary data.</text>
</comment>
<keyword evidence="4" id="KW-0788">Thiol protease</keyword>
<evidence type="ECO:0000313" key="7">
    <source>
        <dbReference type="EMBL" id="MDR6245436.1"/>
    </source>
</evidence>
<dbReference type="SUPFAM" id="SSF54001">
    <property type="entry name" value="Cysteine proteinases"/>
    <property type="match status" value="1"/>
</dbReference>
<evidence type="ECO:0000256" key="2">
    <source>
        <dbReference type="ARBA" id="ARBA00022670"/>
    </source>
</evidence>
<sequence>MKKTILSLLAAAVICTAQPTGASASTATFKSEIKTQASKVMGTPYVMGGTSTRGFDCSGFTRYVYKKMNKTLPRTARQQAHIGKAVYKGNLSIGDLVFFNTMGYGISHVGIYIGNNKFIHAASSSGVTVSSLSESYYKKRYVTARRVVN</sequence>
<evidence type="ECO:0000256" key="3">
    <source>
        <dbReference type="ARBA" id="ARBA00022801"/>
    </source>
</evidence>
<protein>
    <submittedName>
        <fullName evidence="7">Cell wall-associated NlpC family hydrolase</fullName>
    </submittedName>
</protein>
<dbReference type="Proteomes" id="UP001185028">
    <property type="component" value="Unassembled WGS sequence"/>
</dbReference>
<feature type="chain" id="PRO_5046864619" evidence="5">
    <location>
        <begin position="23"/>
        <end position="149"/>
    </location>
</feature>
<evidence type="ECO:0000256" key="1">
    <source>
        <dbReference type="ARBA" id="ARBA00007074"/>
    </source>
</evidence>
<feature type="signal peptide" evidence="5">
    <location>
        <begin position="1"/>
        <end position="22"/>
    </location>
</feature>
<dbReference type="Gene3D" id="3.90.1720.10">
    <property type="entry name" value="endopeptidase domain like (from Nostoc punctiforme)"/>
    <property type="match status" value="1"/>
</dbReference>
<dbReference type="PANTHER" id="PTHR47053:SF1">
    <property type="entry name" value="MUREIN DD-ENDOPEPTIDASE MEPH-RELATED"/>
    <property type="match status" value="1"/>
</dbReference>
<dbReference type="InterPro" id="IPR038765">
    <property type="entry name" value="Papain-like_cys_pep_sf"/>
</dbReference>
<keyword evidence="2" id="KW-0645">Protease</keyword>
<evidence type="ECO:0000313" key="8">
    <source>
        <dbReference type="Proteomes" id="UP001185028"/>
    </source>
</evidence>
<accession>A0ABU1J1T9</accession>
<keyword evidence="8" id="KW-1185">Reference proteome</keyword>
<organism evidence="7 8">
    <name type="scientific">Paenibacillus hunanensis</name>
    <dbReference type="NCBI Taxonomy" id="539262"/>
    <lineage>
        <taxon>Bacteria</taxon>
        <taxon>Bacillati</taxon>
        <taxon>Bacillota</taxon>
        <taxon>Bacilli</taxon>
        <taxon>Bacillales</taxon>
        <taxon>Paenibacillaceae</taxon>
        <taxon>Paenibacillus</taxon>
    </lineage>
</organism>
<feature type="domain" description="NlpC/P60" evidence="6">
    <location>
        <begin position="27"/>
        <end position="148"/>
    </location>
</feature>
<dbReference type="Pfam" id="PF00877">
    <property type="entry name" value="NLPC_P60"/>
    <property type="match status" value="1"/>
</dbReference>
<dbReference type="PANTHER" id="PTHR47053">
    <property type="entry name" value="MUREIN DD-ENDOPEPTIDASE MEPH-RELATED"/>
    <property type="match status" value="1"/>
</dbReference>
<evidence type="ECO:0000256" key="5">
    <source>
        <dbReference type="SAM" id="SignalP"/>
    </source>
</evidence>